<dbReference type="Proteomes" id="UP000693981">
    <property type="component" value="Unassembled WGS sequence"/>
</dbReference>
<keyword evidence="8" id="KW-1185">Reference proteome</keyword>
<dbReference type="Pfam" id="PF16810">
    <property type="entry name" value="RXLR"/>
    <property type="match status" value="1"/>
</dbReference>
<name>A0A8T1WNW2_9STRA</name>
<comment type="similarity">
    <text evidence="2 5">Belongs to the RxLR effector family.</text>
</comment>
<evidence type="ECO:0000256" key="1">
    <source>
        <dbReference type="ARBA" id="ARBA00004613"/>
    </source>
</evidence>
<evidence type="ECO:0000256" key="4">
    <source>
        <dbReference type="ARBA" id="ARBA00022729"/>
    </source>
</evidence>
<comment type="domain">
    <text evidence="5">The RxLR-dEER motif acts to carry the protein into the host cell cytoplasm through binding to cell surface phosphatidylinositol-3-phosphate.</text>
</comment>
<proteinExistence type="inferred from homology"/>
<accession>A0A8T1WNW2</accession>
<evidence type="ECO:0000256" key="5">
    <source>
        <dbReference type="RuleBase" id="RU367124"/>
    </source>
</evidence>
<evidence type="ECO:0000313" key="7">
    <source>
        <dbReference type="EMBL" id="KAG7395607.1"/>
    </source>
</evidence>
<reference evidence="7" key="1">
    <citation type="submission" date="2021-02" db="EMBL/GenBank/DDBJ databases">
        <authorList>
            <person name="Palmer J.M."/>
        </authorList>
    </citation>
    <scope>NUCLEOTIDE SEQUENCE</scope>
    <source>
        <strain evidence="7">SCRP23</strain>
    </source>
</reference>
<sequence>MGTSGFIQASDAQQSSPTENRFLRTIKTVDEKAGNSEDEERGLLNALKKLKLRSKLYTDGGIRRSRKTFNDWYRSGLTPDDVWNSLKPIVNGGYDPKYQTYLNYKKFYDIKKALSRKKA</sequence>
<gene>
    <name evidence="7" type="ORF">PHYBOEH_003444</name>
</gene>
<evidence type="ECO:0000313" key="8">
    <source>
        <dbReference type="Proteomes" id="UP000693981"/>
    </source>
</evidence>
<comment type="subcellular location">
    <subcellularLocation>
        <location evidence="1 5">Secreted</location>
    </subcellularLocation>
</comment>
<dbReference type="EMBL" id="JAGDFL010000198">
    <property type="protein sequence ID" value="KAG7395607.1"/>
    <property type="molecule type" value="Genomic_DNA"/>
</dbReference>
<feature type="region of interest" description="Disordered" evidence="6">
    <location>
        <begin position="1"/>
        <end position="22"/>
    </location>
</feature>
<comment type="caution">
    <text evidence="7">The sequence shown here is derived from an EMBL/GenBank/DDBJ whole genome shotgun (WGS) entry which is preliminary data.</text>
</comment>
<dbReference type="AlphaFoldDB" id="A0A8T1WNW2"/>
<dbReference type="InterPro" id="IPR031825">
    <property type="entry name" value="RXLR"/>
</dbReference>
<feature type="compositionally biased region" description="Polar residues" evidence="6">
    <location>
        <begin position="1"/>
        <end position="19"/>
    </location>
</feature>
<keyword evidence="3 5" id="KW-0964">Secreted</keyword>
<comment type="function">
    <text evidence="5">Effector that suppresses plant defense responses during pathogen infection.</text>
</comment>
<keyword evidence="4" id="KW-0732">Signal</keyword>
<evidence type="ECO:0000256" key="3">
    <source>
        <dbReference type="ARBA" id="ARBA00022525"/>
    </source>
</evidence>
<dbReference type="GO" id="GO:0005576">
    <property type="term" value="C:extracellular region"/>
    <property type="evidence" value="ECO:0007669"/>
    <property type="project" value="UniProtKB-SubCell"/>
</dbReference>
<evidence type="ECO:0000256" key="2">
    <source>
        <dbReference type="ARBA" id="ARBA00010400"/>
    </source>
</evidence>
<organism evidence="7 8">
    <name type="scientific">Phytophthora boehmeriae</name>
    <dbReference type="NCBI Taxonomy" id="109152"/>
    <lineage>
        <taxon>Eukaryota</taxon>
        <taxon>Sar</taxon>
        <taxon>Stramenopiles</taxon>
        <taxon>Oomycota</taxon>
        <taxon>Peronosporomycetes</taxon>
        <taxon>Peronosporales</taxon>
        <taxon>Peronosporaceae</taxon>
        <taxon>Phytophthora</taxon>
    </lineage>
</organism>
<protein>
    <recommendedName>
        <fullName evidence="5">RxLR effector protein</fullName>
    </recommendedName>
</protein>
<evidence type="ECO:0000256" key="6">
    <source>
        <dbReference type="SAM" id="MobiDB-lite"/>
    </source>
</evidence>